<keyword evidence="5" id="KW-0663">Pyridoxal phosphate</keyword>
<protein>
    <recommendedName>
        <fullName evidence="6">Aminotransferase</fullName>
        <ecNumber evidence="6">2.6.1.-</ecNumber>
    </recommendedName>
</protein>
<feature type="domain" description="Aminotransferase class I/classII large" evidence="7">
    <location>
        <begin position="33"/>
        <end position="345"/>
    </location>
</feature>
<dbReference type="EMBL" id="FQZS01000011">
    <property type="protein sequence ID" value="SHI91787.1"/>
    <property type="molecule type" value="Genomic_DNA"/>
</dbReference>
<dbReference type="AlphaFoldDB" id="A0A1M6F256"/>
<dbReference type="NCBIfam" id="NF005744">
    <property type="entry name" value="PRK07568.1"/>
    <property type="match status" value="1"/>
</dbReference>
<dbReference type="InterPro" id="IPR015422">
    <property type="entry name" value="PyrdxlP-dep_Trfase_small"/>
</dbReference>
<keyword evidence="3 6" id="KW-0032">Aminotransferase</keyword>
<evidence type="ECO:0000256" key="6">
    <source>
        <dbReference type="RuleBase" id="RU000481"/>
    </source>
</evidence>
<dbReference type="Gene3D" id="3.40.640.10">
    <property type="entry name" value="Type I PLP-dependent aspartate aminotransferase-like (Major domain)"/>
    <property type="match status" value="1"/>
</dbReference>
<dbReference type="InterPro" id="IPR004838">
    <property type="entry name" value="NHTrfase_class1_PyrdxlP-BS"/>
</dbReference>
<sequence>MLSLSKRAVLMPASPIRKLVPFAQEAKKRGIKVYHLNIGQPDIKTPELFFEAIRNFNAPVLEYALSQGDLKLIDSFREYYKEWNIDFAQDEIIITNGGSEAIIMSMMAIGDPGDEVLVPEPFYANYNGFACEAGMTVKPITTKAEEGFHLPSKEYIKSLIKPNTKAIMISNPGNPTGAVYTKEELTMLGEIALEHDIFLIGDEVYREFVYDGLKFTSLMDIPGIEDRVIICDSISKRYSACGARIGCVCSKNKEFMKTIMKFAQARLCAPTIEMIGATALVHTAKEYFEEVHHEYQKRRDIVYNALKNIPGVVCEKPMGAFYVVAKLPVYDAEDFAKWMLTDFNIDNETTMVAPAAGFYATPGLGKDEVRLAYILKEEDLVAAMDILAKGIEAYKNR</sequence>
<evidence type="ECO:0000256" key="5">
    <source>
        <dbReference type="ARBA" id="ARBA00022898"/>
    </source>
</evidence>
<gene>
    <name evidence="8" type="ORF">SAMN02745176_01780</name>
</gene>
<organism evidence="8 9">
    <name type="scientific">Lutispora thermophila DSM 19022</name>
    <dbReference type="NCBI Taxonomy" id="1122184"/>
    <lineage>
        <taxon>Bacteria</taxon>
        <taxon>Bacillati</taxon>
        <taxon>Bacillota</taxon>
        <taxon>Clostridia</taxon>
        <taxon>Lutisporales</taxon>
        <taxon>Lutisporaceae</taxon>
        <taxon>Lutispora</taxon>
    </lineage>
</organism>
<proteinExistence type="inferred from homology"/>
<evidence type="ECO:0000313" key="8">
    <source>
        <dbReference type="EMBL" id="SHI91787.1"/>
    </source>
</evidence>
<keyword evidence="4 6" id="KW-0808">Transferase</keyword>
<dbReference type="OrthoDB" id="9802328at2"/>
<evidence type="ECO:0000256" key="4">
    <source>
        <dbReference type="ARBA" id="ARBA00022679"/>
    </source>
</evidence>
<reference evidence="8 9" key="1">
    <citation type="submission" date="2016-11" db="EMBL/GenBank/DDBJ databases">
        <authorList>
            <person name="Jaros S."/>
            <person name="Januszkiewicz K."/>
            <person name="Wedrychowicz H."/>
        </authorList>
    </citation>
    <scope>NUCLEOTIDE SEQUENCE [LARGE SCALE GENOMIC DNA]</scope>
    <source>
        <strain evidence="8 9">DSM 19022</strain>
    </source>
</reference>
<dbReference type="Gene3D" id="3.90.1150.10">
    <property type="entry name" value="Aspartate Aminotransferase, domain 1"/>
    <property type="match status" value="1"/>
</dbReference>
<dbReference type="Proteomes" id="UP000184442">
    <property type="component" value="Unassembled WGS sequence"/>
</dbReference>
<dbReference type="GO" id="GO:0008483">
    <property type="term" value="F:transaminase activity"/>
    <property type="evidence" value="ECO:0007669"/>
    <property type="project" value="UniProtKB-KW"/>
</dbReference>
<dbReference type="PANTHER" id="PTHR46383">
    <property type="entry name" value="ASPARTATE AMINOTRANSFERASE"/>
    <property type="match status" value="1"/>
</dbReference>
<dbReference type="PROSITE" id="PS00105">
    <property type="entry name" value="AA_TRANSFER_CLASS_1"/>
    <property type="match status" value="1"/>
</dbReference>
<dbReference type="EC" id="2.6.1.-" evidence="6"/>
<evidence type="ECO:0000259" key="7">
    <source>
        <dbReference type="Pfam" id="PF00155"/>
    </source>
</evidence>
<dbReference type="Pfam" id="PF00155">
    <property type="entry name" value="Aminotran_1_2"/>
    <property type="match status" value="1"/>
</dbReference>
<dbReference type="GO" id="GO:0006520">
    <property type="term" value="P:amino acid metabolic process"/>
    <property type="evidence" value="ECO:0007669"/>
    <property type="project" value="InterPro"/>
</dbReference>
<evidence type="ECO:0000256" key="3">
    <source>
        <dbReference type="ARBA" id="ARBA00022576"/>
    </source>
</evidence>
<comment type="cofactor">
    <cofactor evidence="1 6">
        <name>pyridoxal 5'-phosphate</name>
        <dbReference type="ChEBI" id="CHEBI:597326"/>
    </cofactor>
</comment>
<dbReference type="InterPro" id="IPR050596">
    <property type="entry name" value="AspAT/PAT-like"/>
</dbReference>
<evidence type="ECO:0000313" key="9">
    <source>
        <dbReference type="Proteomes" id="UP000184442"/>
    </source>
</evidence>
<evidence type="ECO:0000256" key="2">
    <source>
        <dbReference type="ARBA" id="ARBA00007441"/>
    </source>
</evidence>
<dbReference type="SUPFAM" id="SSF53383">
    <property type="entry name" value="PLP-dependent transferases"/>
    <property type="match status" value="1"/>
</dbReference>
<dbReference type="GO" id="GO:0030170">
    <property type="term" value="F:pyridoxal phosphate binding"/>
    <property type="evidence" value="ECO:0007669"/>
    <property type="project" value="InterPro"/>
</dbReference>
<accession>A0A1M6F256</accession>
<name>A0A1M6F256_9FIRM</name>
<dbReference type="InterPro" id="IPR015424">
    <property type="entry name" value="PyrdxlP-dep_Trfase"/>
</dbReference>
<evidence type="ECO:0000256" key="1">
    <source>
        <dbReference type="ARBA" id="ARBA00001933"/>
    </source>
</evidence>
<dbReference type="PRINTS" id="PR00753">
    <property type="entry name" value="ACCSYNTHASE"/>
</dbReference>
<dbReference type="InterPro" id="IPR004839">
    <property type="entry name" value="Aminotransferase_I/II_large"/>
</dbReference>
<dbReference type="CDD" id="cd00609">
    <property type="entry name" value="AAT_like"/>
    <property type="match status" value="1"/>
</dbReference>
<keyword evidence="9" id="KW-1185">Reference proteome</keyword>
<dbReference type="RefSeq" id="WP_073025862.1">
    <property type="nucleotide sequence ID" value="NZ_FQZS01000011.1"/>
</dbReference>
<dbReference type="InterPro" id="IPR015421">
    <property type="entry name" value="PyrdxlP-dep_Trfase_major"/>
</dbReference>
<comment type="similarity">
    <text evidence="2 6">Belongs to the class-I pyridoxal-phosphate-dependent aminotransferase family.</text>
</comment>
<dbReference type="PANTHER" id="PTHR46383:SF2">
    <property type="entry name" value="AMINOTRANSFERASE"/>
    <property type="match status" value="1"/>
</dbReference>
<dbReference type="STRING" id="1122184.SAMN02745176_01780"/>